<dbReference type="EMBL" id="BARS01017906">
    <property type="protein sequence ID" value="GAF88556.1"/>
    <property type="molecule type" value="Genomic_DNA"/>
</dbReference>
<organism evidence="3">
    <name type="scientific">marine sediment metagenome</name>
    <dbReference type="NCBI Taxonomy" id="412755"/>
    <lineage>
        <taxon>unclassified sequences</taxon>
        <taxon>metagenomes</taxon>
        <taxon>ecological metagenomes</taxon>
    </lineage>
</organism>
<feature type="non-terminal residue" evidence="3">
    <location>
        <position position="1"/>
    </location>
</feature>
<sequence>LEALLEDDPLVHLAAVGDVMLDRALGEAIRAGDLTYPFAEITSLLMLADFTVGNLESALGDQGAPVNKGYTFRAPPEAAQTLSMAGFDLLSLANNHALDYGPQALQQGMDLLHQQDIATVGAGPDQASAHQPYIRQVNRLTLAFLAYVHVPVEVRGFNTQTWTATANHPGLAWADPAQIQADVSGACQQADLVIVLLHSGYESVPKPSPPQIAAAHAAIDAGANLVIGHHAHVLQGIEFYRDGVIAYGLGNFAFEDAGPPESAILNAWLDSDGVRQL</sequence>
<dbReference type="SUPFAM" id="SSF56300">
    <property type="entry name" value="Metallo-dependent phosphatases"/>
    <property type="match status" value="1"/>
</dbReference>
<dbReference type="AlphaFoldDB" id="X0TMR8"/>
<proteinExistence type="inferred from homology"/>
<dbReference type="InterPro" id="IPR052169">
    <property type="entry name" value="CW_Biosynth-Accessory"/>
</dbReference>
<dbReference type="InterPro" id="IPR029052">
    <property type="entry name" value="Metallo-depent_PP-like"/>
</dbReference>
<dbReference type="Pfam" id="PF09587">
    <property type="entry name" value="PGA_cap"/>
    <property type="match status" value="1"/>
</dbReference>
<feature type="non-terminal residue" evidence="3">
    <location>
        <position position="277"/>
    </location>
</feature>
<evidence type="ECO:0000256" key="1">
    <source>
        <dbReference type="ARBA" id="ARBA00005662"/>
    </source>
</evidence>
<comment type="caution">
    <text evidence="3">The sequence shown here is derived from an EMBL/GenBank/DDBJ whole genome shotgun (WGS) entry which is preliminary data.</text>
</comment>
<accession>X0TMR8</accession>
<dbReference type="CDD" id="cd07381">
    <property type="entry name" value="MPP_CapA"/>
    <property type="match status" value="1"/>
</dbReference>
<evidence type="ECO:0000259" key="2">
    <source>
        <dbReference type="SMART" id="SM00854"/>
    </source>
</evidence>
<comment type="similarity">
    <text evidence="1">Belongs to the CapA family.</text>
</comment>
<dbReference type="Gene3D" id="3.60.21.10">
    <property type="match status" value="1"/>
</dbReference>
<dbReference type="PANTHER" id="PTHR33393:SF13">
    <property type="entry name" value="PGA BIOSYNTHESIS PROTEIN CAPA"/>
    <property type="match status" value="1"/>
</dbReference>
<dbReference type="PANTHER" id="PTHR33393">
    <property type="entry name" value="POLYGLUTAMINE SYNTHESIS ACCESSORY PROTEIN RV0574C-RELATED"/>
    <property type="match status" value="1"/>
</dbReference>
<protein>
    <recommendedName>
        <fullName evidence="2">Capsule synthesis protein CapA domain-containing protein</fullName>
    </recommendedName>
</protein>
<dbReference type="SMART" id="SM00854">
    <property type="entry name" value="PGA_cap"/>
    <property type="match status" value="1"/>
</dbReference>
<evidence type="ECO:0000313" key="3">
    <source>
        <dbReference type="EMBL" id="GAF88556.1"/>
    </source>
</evidence>
<reference evidence="3" key="1">
    <citation type="journal article" date="2014" name="Front. Microbiol.">
        <title>High frequency of phylogenetically diverse reductive dehalogenase-homologous genes in deep subseafloor sedimentary metagenomes.</title>
        <authorList>
            <person name="Kawai M."/>
            <person name="Futagami T."/>
            <person name="Toyoda A."/>
            <person name="Takaki Y."/>
            <person name="Nishi S."/>
            <person name="Hori S."/>
            <person name="Arai W."/>
            <person name="Tsubouchi T."/>
            <person name="Morono Y."/>
            <person name="Uchiyama I."/>
            <person name="Ito T."/>
            <person name="Fujiyama A."/>
            <person name="Inagaki F."/>
            <person name="Takami H."/>
        </authorList>
    </citation>
    <scope>NUCLEOTIDE SEQUENCE</scope>
    <source>
        <strain evidence="3">Expedition CK06-06</strain>
    </source>
</reference>
<dbReference type="InterPro" id="IPR019079">
    <property type="entry name" value="Capsule_synth_CapA"/>
</dbReference>
<name>X0TMR8_9ZZZZ</name>
<feature type="domain" description="Capsule synthesis protein CapA" evidence="2">
    <location>
        <begin position="12"/>
        <end position="256"/>
    </location>
</feature>
<gene>
    <name evidence="3" type="ORF">S01H1_29226</name>
</gene>